<keyword evidence="3" id="KW-1185">Reference proteome</keyword>
<dbReference type="Proteomes" id="UP000604730">
    <property type="component" value="Unassembled WGS sequence"/>
</dbReference>
<sequence length="190" mass="21070">MSIREALLKRRSVYALNKVLPVSEDEVIKAIEETVSLVPDAFDCKSQRVVVALGEKQNKLWDAVYDAFEGKVPREKIDSFKAGAGTVLYFTDETVTKGLMDAYPAYSSNFPVWNGQANGMLQISVWAALAELGVGASLQHYNPVIDEAVRKLFNVPDNYKLIAEMPFGGIDAEPNPKTEEDISNRVKVTR</sequence>
<name>A0ABS1IYK1_9FIRM</name>
<feature type="domain" description="Nitroreductase" evidence="1">
    <location>
        <begin position="8"/>
        <end position="168"/>
    </location>
</feature>
<dbReference type="CDD" id="cd02140">
    <property type="entry name" value="Frm2-like"/>
    <property type="match status" value="1"/>
</dbReference>
<evidence type="ECO:0000259" key="1">
    <source>
        <dbReference type="Pfam" id="PF00881"/>
    </source>
</evidence>
<dbReference type="PANTHER" id="PTHR43035:SF1">
    <property type="entry name" value="FATTY ACID REPRESSION MUTANT PROTEIN 2-RELATED"/>
    <property type="match status" value="1"/>
</dbReference>
<dbReference type="InterPro" id="IPR000415">
    <property type="entry name" value="Nitroreductase-like"/>
</dbReference>
<dbReference type="Pfam" id="PF00881">
    <property type="entry name" value="Nitroreductase"/>
    <property type="match status" value="1"/>
</dbReference>
<accession>A0ABS1IYK1</accession>
<protein>
    <submittedName>
        <fullName evidence="2">Nitroreductase family protein</fullName>
    </submittedName>
</protein>
<evidence type="ECO:0000313" key="3">
    <source>
        <dbReference type="Proteomes" id="UP000604730"/>
    </source>
</evidence>
<dbReference type="InterPro" id="IPR033877">
    <property type="entry name" value="Frm2/Hbn1"/>
</dbReference>
<dbReference type="SUPFAM" id="SSF55469">
    <property type="entry name" value="FMN-dependent nitroreductase-like"/>
    <property type="match status" value="1"/>
</dbReference>
<dbReference type="Gene3D" id="3.40.109.10">
    <property type="entry name" value="NADH Oxidase"/>
    <property type="match status" value="1"/>
</dbReference>
<dbReference type="EMBL" id="JAEPRJ010000001">
    <property type="protein sequence ID" value="MBK5896744.1"/>
    <property type="molecule type" value="Genomic_DNA"/>
</dbReference>
<dbReference type="PANTHER" id="PTHR43035">
    <property type="entry name" value="FATTY ACID REPRESSION MUTANT PROTEIN 2-RELATED"/>
    <property type="match status" value="1"/>
</dbReference>
<comment type="caution">
    <text evidence="2">The sequence shown here is derived from an EMBL/GenBank/DDBJ whole genome shotgun (WGS) entry which is preliminary data.</text>
</comment>
<evidence type="ECO:0000313" key="2">
    <source>
        <dbReference type="EMBL" id="MBK5896744.1"/>
    </source>
</evidence>
<reference evidence="2 3" key="1">
    <citation type="submission" date="2021-01" db="EMBL/GenBank/DDBJ databases">
        <title>Isolation and description of Catonella massiliensis sp. nov., a novel Catonella species, isolated from a stable periodontitis subject.</title>
        <authorList>
            <person name="Antezack A."/>
            <person name="Boxberger M."/>
            <person name="La Scola B."/>
            <person name="Monnet-Corti V."/>
        </authorList>
    </citation>
    <scope>NUCLEOTIDE SEQUENCE [LARGE SCALE GENOMIC DNA]</scope>
    <source>
        <strain evidence="2 3">Marseille-Q4567</strain>
    </source>
</reference>
<proteinExistence type="predicted"/>
<dbReference type="RefSeq" id="WP_208428300.1">
    <property type="nucleotide sequence ID" value="NZ_JAEPRJ010000001.1"/>
</dbReference>
<dbReference type="InterPro" id="IPR029479">
    <property type="entry name" value="Nitroreductase"/>
</dbReference>
<organism evidence="2 3">
    <name type="scientific">Catonella massiliensis</name>
    <dbReference type="NCBI Taxonomy" id="2799636"/>
    <lineage>
        <taxon>Bacteria</taxon>
        <taxon>Bacillati</taxon>
        <taxon>Bacillota</taxon>
        <taxon>Clostridia</taxon>
        <taxon>Lachnospirales</taxon>
        <taxon>Lachnospiraceae</taxon>
        <taxon>Catonella</taxon>
    </lineage>
</organism>
<gene>
    <name evidence="2" type="ORF">JJN12_02940</name>
</gene>